<protein>
    <submittedName>
        <fullName evidence="1">Uncharacterized protein</fullName>
    </submittedName>
</protein>
<dbReference type="AlphaFoldDB" id="A0AAV2ZV46"/>
<comment type="caution">
    <text evidence="1">The sequence shown here is derived from an EMBL/GenBank/DDBJ whole genome shotgun (WGS) entry which is preliminary data.</text>
</comment>
<evidence type="ECO:0000313" key="2">
    <source>
        <dbReference type="Proteomes" id="UP001181693"/>
    </source>
</evidence>
<accession>A0AAV2ZV46</accession>
<sequence length="77" mass="9126">MEDFLEDLFCHWQRANSSLSHQYHIAVTSLLSSEIPCIPSCRNWVQLKARVNFKVYRMKGEAGYYCQHLQFSHYTVI</sequence>
<keyword evidence="2" id="KW-1185">Reference proteome</keyword>
<organism evidence="1 2">
    <name type="scientific">Pyxicephalus adspersus</name>
    <name type="common">African bullfrog</name>
    <dbReference type="NCBI Taxonomy" id="30357"/>
    <lineage>
        <taxon>Eukaryota</taxon>
        <taxon>Metazoa</taxon>
        <taxon>Chordata</taxon>
        <taxon>Craniata</taxon>
        <taxon>Vertebrata</taxon>
        <taxon>Euteleostomi</taxon>
        <taxon>Amphibia</taxon>
        <taxon>Batrachia</taxon>
        <taxon>Anura</taxon>
        <taxon>Neobatrachia</taxon>
        <taxon>Ranoidea</taxon>
        <taxon>Pyxicephalidae</taxon>
        <taxon>Pyxicephalinae</taxon>
        <taxon>Pyxicephalus</taxon>
    </lineage>
</organism>
<dbReference type="Proteomes" id="UP001181693">
    <property type="component" value="Unassembled WGS sequence"/>
</dbReference>
<dbReference type="EMBL" id="DYDO01000011">
    <property type="protein sequence ID" value="DBA15887.1"/>
    <property type="molecule type" value="Genomic_DNA"/>
</dbReference>
<evidence type="ECO:0000313" key="1">
    <source>
        <dbReference type="EMBL" id="DBA15887.1"/>
    </source>
</evidence>
<name>A0AAV2ZV46_PYXAD</name>
<reference evidence="1" key="1">
    <citation type="thesis" date="2020" institute="ProQuest LLC" country="789 East Eisenhower Parkway, Ann Arbor, MI, USA">
        <title>Comparative Genomics and Chromosome Evolution.</title>
        <authorList>
            <person name="Mudd A.B."/>
        </authorList>
    </citation>
    <scope>NUCLEOTIDE SEQUENCE</scope>
    <source>
        <strain evidence="1">1538</strain>
        <tissue evidence="1">Blood</tissue>
    </source>
</reference>
<proteinExistence type="predicted"/>
<gene>
    <name evidence="1" type="ORF">GDO54_003342</name>
</gene>